<evidence type="ECO:0000313" key="3">
    <source>
        <dbReference type="Proteomes" id="UP000774570"/>
    </source>
</evidence>
<feature type="transmembrane region" description="Helical" evidence="1">
    <location>
        <begin position="38"/>
        <end position="58"/>
    </location>
</feature>
<protein>
    <recommendedName>
        <fullName evidence="4">DUF3311 domain-containing protein</fullName>
    </recommendedName>
</protein>
<gene>
    <name evidence="2" type="ORF">K1Y72_18430</name>
</gene>
<keyword evidence="3" id="KW-1185">Reference proteome</keyword>
<sequence length="75" mass="8315">MTSEPGTTLGEKVLLGTLVCWLLAPGWVLLARHHVPPWLLWTTFAALLAPLPPTWLYLTYAADARTDSQETAIEQ</sequence>
<organism evidence="2 3">
    <name type="scientific">Actinomadura parmotrematis</name>
    <dbReference type="NCBI Taxonomy" id="2864039"/>
    <lineage>
        <taxon>Bacteria</taxon>
        <taxon>Bacillati</taxon>
        <taxon>Actinomycetota</taxon>
        <taxon>Actinomycetes</taxon>
        <taxon>Streptosporangiales</taxon>
        <taxon>Thermomonosporaceae</taxon>
        <taxon>Actinomadura</taxon>
    </lineage>
</organism>
<name>A0ABS7FVK3_9ACTN</name>
<comment type="caution">
    <text evidence="2">The sequence shown here is derived from an EMBL/GenBank/DDBJ whole genome shotgun (WGS) entry which is preliminary data.</text>
</comment>
<evidence type="ECO:0008006" key="4">
    <source>
        <dbReference type="Google" id="ProtNLM"/>
    </source>
</evidence>
<keyword evidence="1" id="KW-1133">Transmembrane helix</keyword>
<accession>A0ABS7FVK3</accession>
<dbReference type="Proteomes" id="UP000774570">
    <property type="component" value="Unassembled WGS sequence"/>
</dbReference>
<reference evidence="2 3" key="1">
    <citation type="submission" date="2021-07" db="EMBL/GenBank/DDBJ databases">
        <title>Actinomadura sp. PM05-2 isolated from lichen.</title>
        <authorList>
            <person name="Somphong A."/>
            <person name="Phongsopitanun W."/>
            <person name="Tanasupawat S."/>
            <person name="Peongsungnone V."/>
        </authorList>
    </citation>
    <scope>NUCLEOTIDE SEQUENCE [LARGE SCALE GENOMIC DNA]</scope>
    <source>
        <strain evidence="2 3">PM05-2</strain>
    </source>
</reference>
<evidence type="ECO:0000313" key="2">
    <source>
        <dbReference type="EMBL" id="MBW8484366.1"/>
    </source>
</evidence>
<dbReference type="RefSeq" id="WP_220167599.1">
    <property type="nucleotide sequence ID" value="NZ_JAIBOA010000011.1"/>
</dbReference>
<keyword evidence="1" id="KW-0472">Membrane</keyword>
<dbReference type="EMBL" id="JAIBOA010000011">
    <property type="protein sequence ID" value="MBW8484366.1"/>
    <property type="molecule type" value="Genomic_DNA"/>
</dbReference>
<evidence type="ECO:0000256" key="1">
    <source>
        <dbReference type="SAM" id="Phobius"/>
    </source>
</evidence>
<keyword evidence="1" id="KW-0812">Transmembrane</keyword>
<feature type="transmembrane region" description="Helical" evidence="1">
    <location>
        <begin position="13"/>
        <end position="31"/>
    </location>
</feature>
<proteinExistence type="predicted"/>